<feature type="compositionally biased region" description="Low complexity" evidence="7">
    <location>
        <begin position="927"/>
        <end position="936"/>
    </location>
</feature>
<feature type="region of interest" description="Disordered" evidence="7">
    <location>
        <begin position="2197"/>
        <end position="2219"/>
    </location>
</feature>
<feature type="compositionally biased region" description="Polar residues" evidence="7">
    <location>
        <begin position="383"/>
        <end position="405"/>
    </location>
</feature>
<name>A0A814MVU8_9BILA</name>
<feature type="compositionally biased region" description="Acidic residues" evidence="7">
    <location>
        <begin position="937"/>
        <end position="975"/>
    </location>
</feature>
<dbReference type="Proteomes" id="UP000663889">
    <property type="component" value="Unassembled WGS sequence"/>
</dbReference>
<evidence type="ECO:0000313" key="9">
    <source>
        <dbReference type="EMBL" id="CAF1084620.1"/>
    </source>
</evidence>
<feature type="region of interest" description="Disordered" evidence="7">
    <location>
        <begin position="2237"/>
        <end position="2264"/>
    </location>
</feature>
<dbReference type="GO" id="GO:0004674">
    <property type="term" value="F:protein serine/threonine kinase activity"/>
    <property type="evidence" value="ECO:0007669"/>
    <property type="project" value="UniProtKB-KW"/>
</dbReference>
<evidence type="ECO:0000256" key="2">
    <source>
        <dbReference type="ARBA" id="ARBA00022527"/>
    </source>
</evidence>
<feature type="compositionally biased region" description="Basic and acidic residues" evidence="7">
    <location>
        <begin position="2398"/>
        <end position="2409"/>
    </location>
</feature>
<feature type="region of interest" description="Disordered" evidence="7">
    <location>
        <begin position="370"/>
        <end position="446"/>
    </location>
</feature>
<feature type="compositionally biased region" description="Basic and acidic residues" evidence="7">
    <location>
        <begin position="1"/>
        <end position="10"/>
    </location>
</feature>
<evidence type="ECO:0000256" key="1">
    <source>
        <dbReference type="ARBA" id="ARBA00006529"/>
    </source>
</evidence>
<feature type="compositionally biased region" description="Polar residues" evidence="7">
    <location>
        <begin position="783"/>
        <end position="800"/>
    </location>
</feature>
<dbReference type="PROSITE" id="PS00108">
    <property type="entry name" value="PROTEIN_KINASE_ST"/>
    <property type="match status" value="1"/>
</dbReference>
<feature type="region of interest" description="Disordered" evidence="7">
    <location>
        <begin position="489"/>
        <end position="517"/>
    </location>
</feature>
<keyword evidence="4" id="KW-0547">Nucleotide-binding</keyword>
<feature type="compositionally biased region" description="Low complexity" evidence="7">
    <location>
        <begin position="1789"/>
        <end position="1809"/>
    </location>
</feature>
<protein>
    <recommendedName>
        <fullName evidence="8">Protein kinase domain-containing protein</fullName>
    </recommendedName>
</protein>
<feature type="compositionally biased region" description="Acidic residues" evidence="7">
    <location>
        <begin position="228"/>
        <end position="237"/>
    </location>
</feature>
<dbReference type="SMART" id="SM00220">
    <property type="entry name" value="S_TKc"/>
    <property type="match status" value="1"/>
</dbReference>
<evidence type="ECO:0000256" key="7">
    <source>
        <dbReference type="SAM" id="MobiDB-lite"/>
    </source>
</evidence>
<evidence type="ECO:0000313" key="10">
    <source>
        <dbReference type="Proteomes" id="UP000663889"/>
    </source>
</evidence>
<sequence length="2409" mass="277834">MDSNIDKEKPSTMSEQNDDGEDTSIIPDTQINPLTIMTSVPPFQPIDDDQQNTLESINPNLLEAQSLEDVSSIPLNIDVSSLNNFVSSLNTTDQQKSSYVPLDNRSIAAWVQSTTTESISAILERSPSLPSTLLEPIITRSRGNSTVSTICDRQQSINSDTMTPHQVSFSNDIQRSLSMPINDQHYQNDNELIILTNEEETEDMSTKFLPVPDSEDSEVDKKLQNVSAEEEEEEEEEKQIKFQNQSLTTQESQKKTPNVSFHATVSFETNRKPLVSHRRRHISWNTNKTRTPSFQRSQSYITTLQPPSLHAQILRKQFRMSLSMPTGASPSFDDTTRQSSCISDNVFLSPSNTHASSSQSHSHYSHNMNFVALPSSNSNPSSDQSGIESTNLDTHSSDQPRTISTNDDETTNEKPIHHQQRRIRSASSTSAETPSTKSLSSSSDNEMNYFNKKIEALQIDKDTKKGHRDRKRDILKQLMWLLEKRPTINYQSTSGHRKSFSPSKQQQQQPQQHQKSTTNPFIEFCSSFHSNNVLNPVSRNEPDNTLKTSTHAYSSSNEHSNICPSQLPNIDPMTQSYSSVRSAHSDSSATPSLINTKSLTKNLSNVTTALPSSVHGHRKRISHRRNLSGFAAATRDRRNSCSKIEQQTILQSSQNEQEQQSPLNRNIEAILDEHLIMINELISSYSYNTNLQYSSHNSSIRDYLYTRLHELSLKNPMTQRCSRVEIKTFIDLISSFQMKRSQHYGFLSDTVKDLLISNNDAMHLPNIYDESEDDIIKDGHIASNESSNTSSPPFTRYTSTESKYDVNDDDISYKDHPLRFFRTLSKDYLTDCERTEKDLKELFDSADQQHILYCLKHVDSGYTNDTLAIFHRQLDALFVWYNLYYELTISVKKISGLLRCDDCEDWPKLRFRSITTNRERKAKRAVTTDADYYSSSDESEYDDDDNDNDNDNDDEINITEESEIESELGNGDESDILPKTRWPDEPLDYFSRLKISDESNQNETSPKIKKLNRIGCYRNFVYYMDKRSYQVKYDGLARTLIERVAPVLVKTRLALLQANDRRKLKIEQVFAGLSLHDCQSSNINKFVSNINTNNDDIEDKLVDTDNPVDNDSTINLNIGEITIEKWLFHILKSCSTLKTISSYTEDILKQNWLELHQQLGLPSLLPLYFFIINVLLDVMNECLILYNKPYMNNDTIEIDSLCRQQLVREAKLVLRDTLATRLYSVRMMEQFISHRQIVCELTEFDENTVKLYTHYKQFLSTVCINRSFGTLDDDTMIMNNDTNTDLYYYVDEETSELIKEYYFARDLTVTLENRTEIRDLCIDFSTLTQRILAQLKEELNGKTEKYYQAFAIDMNDKSNISDGTYSTDFIFEITRTPSFVTSNSVPSDLYRSEISSCDSSASFSDQKKNDIISSTREFRRDFDTIKQRGTRVCQLAKTLIVDFAIAAEFKCVNYHDFWQQLLKCSYTQVKIHLNRSNADDFDNFYVFVPPWLSTDKDQVEILLSIICSQKILSGEINKTTKETLPSYMIFLPKKNFCRQNFQWTKDILLIQPSESTKLALNSIEICSLHLVVNCSDHWQNAVNLFRSHVGLTNIQLIRKLPRDEDIRLTFDQLPEHIEKLSTTLTDLVRKLNTIWDQDSTKIYLTEIVKFDERIIESKLVDLVLYIYNSGFDLFRILCELILTISTEKDEIFEKFVSTMNEFFCEWCKCVTKKFKYTSLQQTRSTRNKVFRPRWISPGIFFLRFLAQSNHLELLSDDDYKKLTKEMPAAFDVLYGNVKVNYDSITTKGRSNSFSSTSSHLSRSRNSSHTSGHRRNESGSRYHDLVSSTFTTPRERIIQKIKNLENDLEKKFRERKQIGHIYNNTTTINGIVPDPVISLKMRNIDFPWRRGTRIGQGGAGVAFRAINCSNGSIVCMKEIQLSSITSRSLPNTYPGKLRRIAEEIDMIMSINHPNIVRYFGIEKYKRTIYICMEYCLSTVNEFLNDIRSFQKRAHTKRKNTILWNDSSDQDDDLNTNNIRLNSLLDVNEHVRGFVKQLLQALMALHEHFIVHCDVKGDNIFIANENGNYIVKLGDFNLSHRLELESPSSDASNSRSTQKGTIYNREELPNKQINLPLFRSQNWCRTTSLTLDLYEEHKTDESDFELDDDDDIDKILIIIPTPPLNRKHNQQNHDRTEELWHDRSKPSIEKTLTIISQEDMNAIHNQSQTNTEKKTSDNDDEVKDQNIQTQTEIGFFSFTESNGQRSTPSNRKHNQQNHDRTGDYTPRAKVSAEVAKIIDDGLRWYEEELWHDRPQPSTEKTLTIISQEDMNAIRTQSQTNTEKKTSDNDDEVKDQNIQTQTEKVADGHRAVIFDRFQGVKPDVIEEGTHFMISWLHRPIIFDVRTRPRSVPSITGTKGIKSREKQSTSGDR</sequence>
<dbReference type="InterPro" id="IPR050538">
    <property type="entry name" value="MAP_kinase_kinase_kinase"/>
</dbReference>
<reference evidence="9" key="1">
    <citation type="submission" date="2021-02" db="EMBL/GenBank/DDBJ databases">
        <authorList>
            <person name="Nowell W R."/>
        </authorList>
    </citation>
    <scope>NUCLEOTIDE SEQUENCE</scope>
</reference>
<feature type="region of interest" description="Disordered" evidence="7">
    <location>
        <begin position="2387"/>
        <end position="2409"/>
    </location>
</feature>
<feature type="region of interest" description="Disordered" evidence="7">
    <location>
        <begin position="1789"/>
        <end position="1824"/>
    </location>
</feature>
<feature type="compositionally biased region" description="Low complexity" evidence="7">
    <location>
        <begin position="500"/>
        <end position="516"/>
    </location>
</feature>
<feature type="region of interest" description="Disordered" evidence="7">
    <location>
        <begin position="927"/>
        <end position="981"/>
    </location>
</feature>
<feature type="compositionally biased region" description="Basic and acidic residues" evidence="7">
    <location>
        <begin position="1813"/>
        <end position="1823"/>
    </location>
</feature>
<evidence type="ECO:0000256" key="6">
    <source>
        <dbReference type="ARBA" id="ARBA00022840"/>
    </source>
</evidence>
<feature type="compositionally biased region" description="Polar residues" evidence="7">
    <location>
        <begin position="241"/>
        <end position="259"/>
    </location>
</feature>
<dbReference type="Pfam" id="PF00069">
    <property type="entry name" value="Pkinase"/>
    <property type="match status" value="1"/>
</dbReference>
<dbReference type="InterPro" id="IPR008271">
    <property type="entry name" value="Ser/Thr_kinase_AS"/>
</dbReference>
<dbReference type="GO" id="GO:0005524">
    <property type="term" value="F:ATP binding"/>
    <property type="evidence" value="ECO:0007669"/>
    <property type="project" value="UniProtKB-KW"/>
</dbReference>
<feature type="region of interest" description="Disordered" evidence="7">
    <location>
        <begin position="611"/>
        <end position="641"/>
    </location>
</feature>
<keyword evidence="3" id="KW-0808">Transferase</keyword>
<feature type="compositionally biased region" description="Polar residues" evidence="7">
    <location>
        <begin position="2308"/>
        <end position="2318"/>
    </location>
</feature>
<gene>
    <name evidence="9" type="ORF">SEV965_LOCUS15036</name>
</gene>
<feature type="region of interest" description="Disordered" evidence="7">
    <location>
        <begin position="780"/>
        <end position="800"/>
    </location>
</feature>
<dbReference type="InterPro" id="IPR011009">
    <property type="entry name" value="Kinase-like_dom_sf"/>
</dbReference>
<keyword evidence="5" id="KW-0418">Kinase</keyword>
<feature type="region of interest" description="Disordered" evidence="7">
    <location>
        <begin position="2082"/>
        <end position="2104"/>
    </location>
</feature>
<dbReference type="InterPro" id="IPR000719">
    <property type="entry name" value="Prot_kinase_dom"/>
</dbReference>
<feature type="region of interest" description="Disordered" evidence="7">
    <location>
        <begin position="2308"/>
        <end position="2333"/>
    </location>
</feature>
<keyword evidence="2" id="KW-0723">Serine/threonine-protein kinase</keyword>
<evidence type="ECO:0000256" key="4">
    <source>
        <dbReference type="ARBA" id="ARBA00022741"/>
    </source>
</evidence>
<dbReference type="SUPFAM" id="SSF56112">
    <property type="entry name" value="Protein kinase-like (PK-like)"/>
    <property type="match status" value="1"/>
</dbReference>
<organism evidence="9 10">
    <name type="scientific">Rotaria sordida</name>
    <dbReference type="NCBI Taxonomy" id="392033"/>
    <lineage>
        <taxon>Eukaryota</taxon>
        <taxon>Metazoa</taxon>
        <taxon>Spiralia</taxon>
        <taxon>Gnathifera</taxon>
        <taxon>Rotifera</taxon>
        <taxon>Eurotatoria</taxon>
        <taxon>Bdelloidea</taxon>
        <taxon>Philodinida</taxon>
        <taxon>Philodinidae</taxon>
        <taxon>Rotaria</taxon>
    </lineage>
</organism>
<dbReference type="PROSITE" id="PS50011">
    <property type="entry name" value="PROTEIN_KINASE_DOM"/>
    <property type="match status" value="1"/>
</dbReference>
<feature type="region of interest" description="Disordered" evidence="7">
    <location>
        <begin position="208"/>
        <end position="259"/>
    </location>
</feature>
<feature type="compositionally biased region" description="Polar residues" evidence="7">
    <location>
        <begin position="2084"/>
        <end position="2099"/>
    </location>
</feature>
<dbReference type="PANTHER" id="PTHR48016:SF32">
    <property type="entry name" value="MITOGEN-ACTIVATED PROTEIN KINASE KINASE KINASE 4"/>
    <property type="match status" value="1"/>
</dbReference>
<feature type="region of interest" description="Disordered" evidence="7">
    <location>
        <begin position="1"/>
        <end position="27"/>
    </location>
</feature>
<feature type="compositionally biased region" description="Polar residues" evidence="7">
    <location>
        <begin position="2197"/>
        <end position="2208"/>
    </location>
</feature>
<dbReference type="PANTHER" id="PTHR48016">
    <property type="entry name" value="MAP KINASE KINASE KINASE SSK2-RELATED-RELATED"/>
    <property type="match status" value="1"/>
</dbReference>
<proteinExistence type="inferred from homology"/>
<feature type="region of interest" description="Disordered" evidence="7">
    <location>
        <begin position="533"/>
        <end position="567"/>
    </location>
</feature>
<feature type="compositionally biased region" description="Basic residues" evidence="7">
    <location>
        <begin position="615"/>
        <end position="626"/>
    </location>
</feature>
<evidence type="ECO:0000256" key="3">
    <source>
        <dbReference type="ARBA" id="ARBA00022679"/>
    </source>
</evidence>
<evidence type="ECO:0000259" key="8">
    <source>
        <dbReference type="PROSITE" id="PS50011"/>
    </source>
</evidence>
<dbReference type="EMBL" id="CAJNOU010000772">
    <property type="protein sequence ID" value="CAF1084620.1"/>
    <property type="molecule type" value="Genomic_DNA"/>
</dbReference>
<evidence type="ECO:0000256" key="5">
    <source>
        <dbReference type="ARBA" id="ARBA00022777"/>
    </source>
</evidence>
<feature type="compositionally biased region" description="Low complexity" evidence="7">
    <location>
        <begin position="425"/>
        <end position="443"/>
    </location>
</feature>
<feature type="domain" description="Protein kinase" evidence="8">
    <location>
        <begin position="1887"/>
        <end position="2225"/>
    </location>
</feature>
<keyword evidence="6" id="KW-0067">ATP-binding</keyword>
<comment type="caution">
    <text evidence="9">The sequence shown here is derived from an EMBL/GenBank/DDBJ whole genome shotgun (WGS) entry which is preliminary data.</text>
</comment>
<dbReference type="GO" id="GO:0035556">
    <property type="term" value="P:intracellular signal transduction"/>
    <property type="evidence" value="ECO:0007669"/>
    <property type="project" value="UniProtKB-ARBA"/>
</dbReference>
<comment type="similarity">
    <text evidence="1">Belongs to the protein kinase superfamily. STE Ser/Thr protein kinase family. MAP kinase kinase kinase subfamily.</text>
</comment>
<feature type="compositionally biased region" description="Polar residues" evidence="7">
    <location>
        <begin position="2237"/>
        <end position="2247"/>
    </location>
</feature>
<dbReference type="Gene3D" id="1.10.510.10">
    <property type="entry name" value="Transferase(Phosphotransferase) domain 1"/>
    <property type="match status" value="1"/>
</dbReference>
<accession>A0A814MVU8</accession>
<dbReference type="Gene3D" id="3.30.200.20">
    <property type="entry name" value="Phosphorylase Kinase, domain 1"/>
    <property type="match status" value="1"/>
</dbReference>